<evidence type="ECO:0000259" key="12">
    <source>
        <dbReference type="Pfam" id="PF01514"/>
    </source>
</evidence>
<dbReference type="EMBL" id="CP147407">
    <property type="protein sequence ID" value="WXB98760.1"/>
    <property type="molecule type" value="Genomic_DNA"/>
</dbReference>
<keyword evidence="4" id="KW-1003">Cell membrane</keyword>
<proteinExistence type="inferred from homology"/>
<feature type="transmembrane region" description="Helical" evidence="11">
    <location>
        <begin position="447"/>
        <end position="468"/>
    </location>
</feature>
<protein>
    <recommendedName>
        <fullName evidence="9">Flagellar M-ring protein</fullName>
    </recommendedName>
</protein>
<reference evidence="14 15" key="1">
    <citation type="submission" date="2024-02" db="EMBL/GenBank/DDBJ databases">
        <title>Seven novel Bacillus-like species.</title>
        <authorList>
            <person name="Liu G."/>
        </authorList>
    </citation>
    <scope>NUCLEOTIDE SEQUENCE [LARGE SCALE GENOMIC DNA]</scope>
    <source>
        <strain evidence="14 15">FJAT-52054</strain>
    </source>
</reference>
<gene>
    <name evidence="14" type="primary">fliF</name>
    <name evidence="14" type="ORF">WCV65_09885</name>
</gene>
<evidence type="ECO:0000256" key="11">
    <source>
        <dbReference type="SAM" id="Phobius"/>
    </source>
</evidence>
<evidence type="ECO:0000256" key="10">
    <source>
        <dbReference type="SAM" id="MobiDB-lite"/>
    </source>
</evidence>
<dbReference type="RefSeq" id="WP_338781923.1">
    <property type="nucleotide sequence ID" value="NZ_CP147407.1"/>
</dbReference>
<feature type="transmembrane region" description="Helical" evidence="11">
    <location>
        <begin position="25"/>
        <end position="45"/>
    </location>
</feature>
<dbReference type="Proteomes" id="UP001377337">
    <property type="component" value="Chromosome"/>
</dbReference>
<keyword evidence="8 9" id="KW-0975">Bacterial flagellum</keyword>
<keyword evidence="14" id="KW-0966">Cell projection</keyword>
<dbReference type="Pfam" id="PF01514">
    <property type="entry name" value="YscJ_FliF"/>
    <property type="match status" value="1"/>
</dbReference>
<evidence type="ECO:0000313" key="15">
    <source>
        <dbReference type="Proteomes" id="UP001377337"/>
    </source>
</evidence>
<keyword evidence="7 11" id="KW-0472">Membrane</keyword>
<dbReference type="Pfam" id="PF08345">
    <property type="entry name" value="YscJ_FliF_C"/>
    <property type="match status" value="1"/>
</dbReference>
<dbReference type="NCBIfam" id="TIGR00206">
    <property type="entry name" value="fliF"/>
    <property type="match status" value="1"/>
</dbReference>
<evidence type="ECO:0000256" key="9">
    <source>
        <dbReference type="PIRNR" id="PIRNR004862"/>
    </source>
</evidence>
<evidence type="ECO:0000256" key="8">
    <source>
        <dbReference type="ARBA" id="ARBA00023143"/>
    </source>
</evidence>
<comment type="subcellular location">
    <subcellularLocation>
        <location evidence="1 9">Bacterial flagellum basal body</location>
    </subcellularLocation>
    <subcellularLocation>
        <location evidence="2">Cell membrane</location>
        <topology evidence="2">Multi-pass membrane protein</topology>
    </subcellularLocation>
</comment>
<dbReference type="InterPro" id="IPR006182">
    <property type="entry name" value="FliF_N_dom"/>
</dbReference>
<feature type="domain" description="Flagellar M-ring N-terminal" evidence="12">
    <location>
        <begin position="46"/>
        <end position="222"/>
    </location>
</feature>
<evidence type="ECO:0000256" key="6">
    <source>
        <dbReference type="ARBA" id="ARBA00022989"/>
    </source>
</evidence>
<feature type="domain" description="Flagellar M-ring C-terminal" evidence="13">
    <location>
        <begin position="256"/>
        <end position="399"/>
    </location>
</feature>
<dbReference type="InterPro" id="IPR000067">
    <property type="entry name" value="FlgMring_FliF"/>
</dbReference>
<comment type="function">
    <text evidence="9">The M ring may be actively involved in energy transduction.</text>
</comment>
<keyword evidence="5 11" id="KW-0812">Transmembrane</keyword>
<feature type="compositionally biased region" description="Polar residues" evidence="10">
    <location>
        <begin position="329"/>
        <end position="340"/>
    </location>
</feature>
<dbReference type="Gene3D" id="3.30.300.30">
    <property type="match status" value="1"/>
</dbReference>
<evidence type="ECO:0000256" key="1">
    <source>
        <dbReference type="ARBA" id="ARBA00004117"/>
    </source>
</evidence>
<keyword evidence="15" id="KW-1185">Reference proteome</keyword>
<evidence type="ECO:0000256" key="2">
    <source>
        <dbReference type="ARBA" id="ARBA00004651"/>
    </source>
</evidence>
<evidence type="ECO:0000313" key="14">
    <source>
        <dbReference type="EMBL" id="WXB98760.1"/>
    </source>
</evidence>
<keyword evidence="6 11" id="KW-1133">Transmembrane helix</keyword>
<organism evidence="14 15">
    <name type="scientific">Metabacillus sediminis</name>
    <dbReference type="NCBI Taxonomy" id="3117746"/>
    <lineage>
        <taxon>Bacteria</taxon>
        <taxon>Bacillati</taxon>
        <taxon>Bacillota</taxon>
        <taxon>Bacilli</taxon>
        <taxon>Bacillales</taxon>
        <taxon>Bacillaceae</taxon>
        <taxon>Metabacillus</taxon>
    </lineage>
</organism>
<dbReference type="PRINTS" id="PR01009">
    <property type="entry name" value="FLGMRINGFLIF"/>
</dbReference>
<dbReference type="PANTHER" id="PTHR30046:SF0">
    <property type="entry name" value="FLAGELLAR M-RING PROTEIN"/>
    <property type="match status" value="1"/>
</dbReference>
<comment type="similarity">
    <text evidence="3 9">Belongs to the FliF family.</text>
</comment>
<dbReference type="InterPro" id="IPR013556">
    <property type="entry name" value="Flag_M-ring_C"/>
</dbReference>
<dbReference type="NCBIfam" id="NF041738">
    <property type="entry name" value="GG_III-CTERM"/>
    <property type="match status" value="1"/>
</dbReference>
<evidence type="ECO:0000256" key="3">
    <source>
        <dbReference type="ARBA" id="ARBA00007971"/>
    </source>
</evidence>
<name>A0ABZ2NNF7_9BACI</name>
<keyword evidence="14" id="KW-0969">Cilium</keyword>
<sequence length="530" mass="58745">MNQKLKEIGEKILLFWRGKSKGQKGMVIGSFLAAVILISVLAFFLSRPNLVPLYKELTLEESGQIKETLDGRGVQSEIADSGTTILVPAEMVNSLKVDLAAEGLPESGTIDYSFFGQNVGFGMTDNEFDVLKLKATQTELANLIKGIEGVKDASVMINLPQETVFVGEEAEQASASIVVTMKPGNKLDQTRVDALYHLVSKSVPNLPADNIVIMDDNFNYFNQNKENDPTVSNYASQHDIKMGIERDLQQQVQKMLGTMIGQDKVVVSVTTDLDFTQENREENLVEPVDKENMAGIQVSAERISEAYTGDGAQAAGGTAGTNEGDVPNYEQSAQNGNGNYERTEERINNEVNRIKKQIVESPYKIRDLGIQVMVEPPNPKNPGSIPQERVDDIRQMLSTIVRTSINKDANANPISDQDIESKIVVSVQPFAGKMQALDNASSPAIPMWVYIAGGALLAVILLLIFLLFRKRRKEDEYEYEEELVTIPINVPDVNEESESEATVRRKQLEKLAKEKPEDFAKLLRTWLSEE</sequence>
<dbReference type="InterPro" id="IPR045851">
    <property type="entry name" value="AMP-bd_C_sf"/>
</dbReference>
<evidence type="ECO:0000256" key="4">
    <source>
        <dbReference type="ARBA" id="ARBA00022475"/>
    </source>
</evidence>
<dbReference type="InterPro" id="IPR043427">
    <property type="entry name" value="YscJ/FliF"/>
</dbReference>
<keyword evidence="14" id="KW-0282">Flagellum</keyword>
<evidence type="ECO:0000259" key="13">
    <source>
        <dbReference type="Pfam" id="PF08345"/>
    </source>
</evidence>
<evidence type="ECO:0000256" key="7">
    <source>
        <dbReference type="ARBA" id="ARBA00023136"/>
    </source>
</evidence>
<dbReference type="PANTHER" id="PTHR30046">
    <property type="entry name" value="FLAGELLAR M-RING PROTEIN"/>
    <property type="match status" value="1"/>
</dbReference>
<evidence type="ECO:0000256" key="5">
    <source>
        <dbReference type="ARBA" id="ARBA00022692"/>
    </source>
</evidence>
<dbReference type="PIRSF" id="PIRSF004862">
    <property type="entry name" value="FliF"/>
    <property type="match status" value="1"/>
</dbReference>
<feature type="region of interest" description="Disordered" evidence="10">
    <location>
        <begin position="309"/>
        <end position="342"/>
    </location>
</feature>
<accession>A0ABZ2NNF7</accession>